<dbReference type="Proteomes" id="UP000274117">
    <property type="component" value="Unassembled WGS sequence"/>
</dbReference>
<proteinExistence type="predicted"/>
<gene>
    <name evidence="1" type="ORF">EI998_09725</name>
</gene>
<accession>A0A426TA05</accession>
<comment type="caution">
    <text evidence="1">The sequence shown here is derived from an EMBL/GenBank/DDBJ whole genome shotgun (WGS) entry which is preliminary data.</text>
</comment>
<reference evidence="1 2" key="2">
    <citation type="submission" date="2018-12" db="EMBL/GenBank/DDBJ databases">
        <title>Whole-genome sequences of fifteen clinical Streptococcus suis strains isolated from pigs between 2006 and 2018.</title>
        <authorList>
            <person name="Stevens M.J.A."/>
            <person name="Cernela N."/>
            <person name="Spoerry Serrano N."/>
            <person name="Schmitt S."/>
            <person name="Schrenzel J."/>
            <person name="Stephan R."/>
        </authorList>
    </citation>
    <scope>NUCLEOTIDE SEQUENCE [LARGE SCALE GENOMIC DNA]</scope>
    <source>
        <strain evidence="1 2">PP422</strain>
    </source>
</reference>
<reference evidence="1 2" key="1">
    <citation type="submission" date="2018-11" db="EMBL/GenBank/DDBJ databases">
        <authorList>
            <person name="Stevens M.J."/>
            <person name="Cernela N."/>
            <person name="Spoerry Serrano N."/>
            <person name="Schmitt S."/>
            <person name="Schrenzel J."/>
            <person name="Stephan R."/>
        </authorList>
    </citation>
    <scope>NUCLEOTIDE SEQUENCE [LARGE SCALE GENOMIC DNA]</scope>
    <source>
        <strain evidence="1 2">PP422</strain>
    </source>
</reference>
<dbReference type="RefSeq" id="WP_125266568.1">
    <property type="nucleotide sequence ID" value="NZ_JABCRN010000089.1"/>
</dbReference>
<protein>
    <submittedName>
        <fullName evidence="1">Uncharacterized protein</fullName>
    </submittedName>
</protein>
<name>A0A426TA05_STRSU</name>
<sequence>MFNDELDILEVNYSRIYWAREEGREEGQLQASYSIARNLLSANLSPELIAQSTGLSLSQIHELQGELLTNS</sequence>
<evidence type="ECO:0000313" key="2">
    <source>
        <dbReference type="Proteomes" id="UP000274117"/>
    </source>
</evidence>
<organism evidence="1 2">
    <name type="scientific">Streptococcus suis</name>
    <dbReference type="NCBI Taxonomy" id="1307"/>
    <lineage>
        <taxon>Bacteria</taxon>
        <taxon>Bacillati</taxon>
        <taxon>Bacillota</taxon>
        <taxon>Bacilli</taxon>
        <taxon>Lactobacillales</taxon>
        <taxon>Streptococcaceae</taxon>
        <taxon>Streptococcus</taxon>
    </lineage>
</organism>
<evidence type="ECO:0000313" key="1">
    <source>
        <dbReference type="EMBL" id="RRR50858.1"/>
    </source>
</evidence>
<dbReference type="AlphaFoldDB" id="A0A426TA05"/>
<dbReference type="EMBL" id="RSDO01000024">
    <property type="protein sequence ID" value="RRR50858.1"/>
    <property type="molecule type" value="Genomic_DNA"/>
</dbReference>